<dbReference type="KEGG" id="lack:FLP15_08530"/>
<proteinExistence type="predicted"/>
<reference evidence="2 3" key="1">
    <citation type="submission" date="2019-07" db="EMBL/GenBank/DDBJ databases">
        <title>Genome sequencing of KACC 19320.</title>
        <authorList>
            <person name="Heo J."/>
            <person name="Kim S.-J."/>
            <person name="Kim J.-S."/>
            <person name="Hong S.-B."/>
            <person name="Kwon S.-W."/>
        </authorList>
    </citation>
    <scope>NUCLEOTIDE SEQUENCE [LARGE SCALE GENOMIC DNA]</scope>
    <source>
        <strain evidence="2 3">KACC 19320</strain>
    </source>
</reference>
<protein>
    <submittedName>
        <fullName evidence="2">Alpha/beta hydrolase</fullName>
    </submittedName>
</protein>
<dbReference type="PANTHER" id="PTHR43798">
    <property type="entry name" value="MONOACYLGLYCEROL LIPASE"/>
    <property type="match status" value="1"/>
</dbReference>
<keyword evidence="3" id="KW-1185">Reference proteome</keyword>
<dbReference type="GO" id="GO:0016787">
    <property type="term" value="F:hydrolase activity"/>
    <property type="evidence" value="ECO:0007669"/>
    <property type="project" value="UniProtKB-KW"/>
</dbReference>
<keyword evidence="2" id="KW-0378">Hydrolase</keyword>
<dbReference type="RefSeq" id="WP_142766768.1">
    <property type="nucleotide sequence ID" value="NZ_CP041356.1"/>
</dbReference>
<dbReference type="InterPro" id="IPR050266">
    <property type="entry name" value="AB_hydrolase_sf"/>
</dbReference>
<organism evidence="2 3">
    <name type="scientific">Lactococcus protaetiae</name>
    <dbReference type="NCBI Taxonomy" id="2592653"/>
    <lineage>
        <taxon>Bacteria</taxon>
        <taxon>Bacillati</taxon>
        <taxon>Bacillota</taxon>
        <taxon>Bacilli</taxon>
        <taxon>Lactobacillales</taxon>
        <taxon>Streptococcaceae</taxon>
        <taxon>Lactococcus</taxon>
    </lineage>
</organism>
<name>A0A514Z9E3_9LACT</name>
<sequence length="245" mass="27668">MFFQIDDFKLHYEVMGEGKPILILHGWAAHLATMAEVFEPIFNEKIGYKRIYVDLPGMGDSSVHDDFSSSDMILSTLMSFAKEVIGEPFLLAGYSYGGYLARAMVAKGAQVSGLLLLEPMVIPDTEARNLPDVEWFYDTEICQQASVRSDKLWRDANSEFLARLRESYALSFDTSHVKAFDAPTLILLGHQDGTVGFVDQLSLLKDYPRTTFAILDLAGHNLQMEQPEVFEFLVKNWLLRIENGI</sequence>
<evidence type="ECO:0000313" key="3">
    <source>
        <dbReference type="Proteomes" id="UP000315128"/>
    </source>
</evidence>
<dbReference type="AlphaFoldDB" id="A0A514Z9E3"/>
<dbReference type="OrthoDB" id="9805423at2"/>
<feature type="domain" description="AB hydrolase-1" evidence="1">
    <location>
        <begin position="21"/>
        <end position="230"/>
    </location>
</feature>
<dbReference type="Pfam" id="PF12697">
    <property type="entry name" value="Abhydrolase_6"/>
    <property type="match status" value="1"/>
</dbReference>
<dbReference type="SUPFAM" id="SSF53474">
    <property type="entry name" value="alpha/beta-Hydrolases"/>
    <property type="match status" value="1"/>
</dbReference>
<gene>
    <name evidence="2" type="ORF">FLP15_08530</name>
</gene>
<dbReference type="InterPro" id="IPR000073">
    <property type="entry name" value="AB_hydrolase_1"/>
</dbReference>
<dbReference type="Gene3D" id="3.40.50.1820">
    <property type="entry name" value="alpha/beta hydrolase"/>
    <property type="match status" value="1"/>
</dbReference>
<dbReference type="PANTHER" id="PTHR43798:SF6">
    <property type="entry name" value="HYDROLASE, PUTATIVE (AFU_ORTHOLOGUE AFUA_4G13070)-RELATED"/>
    <property type="match status" value="1"/>
</dbReference>
<dbReference type="Proteomes" id="UP000315128">
    <property type="component" value="Chromosome"/>
</dbReference>
<accession>A0A514Z9E3</accession>
<dbReference type="EMBL" id="CP041356">
    <property type="protein sequence ID" value="QDK71194.1"/>
    <property type="molecule type" value="Genomic_DNA"/>
</dbReference>
<evidence type="ECO:0000313" key="2">
    <source>
        <dbReference type="EMBL" id="QDK71194.1"/>
    </source>
</evidence>
<dbReference type="InterPro" id="IPR029058">
    <property type="entry name" value="AB_hydrolase_fold"/>
</dbReference>
<evidence type="ECO:0000259" key="1">
    <source>
        <dbReference type="Pfam" id="PF12697"/>
    </source>
</evidence>